<dbReference type="AlphaFoldDB" id="A0A9P7RQI5"/>
<sequence length="354" mass="40032">MNSSLNPQRSALRALETKLLLELSSVRSQFNELSLINSLLPNEILCIIFHFCYIIHCTDYPRKSCLPFTEVCHKWRMLSLGMSTLWSTIDLCDGPHATLCLSKLGENALVSLVARTPSVQFQGSLEWVKGRVKKIDVVLFPNCVVKLIRSLARDEVGCCKFEGMLASHDMFGHRQQLRLENVTHLNLRIPSVSDPVDLSSLHVGSVSNLTLSGVRVNWASTSSNLKVLSLNHLPVPYAPTLEEFLEIFERAKDTLEEVYLEGFFSHSGHSLLSPALAKIETPHLRKLSILSKDREFSESIVSVLRFDPDTDVFVRFMGRRWAVVEGVLGDVVQEQRLEPFPDMLSMIGYYSQWQ</sequence>
<dbReference type="Proteomes" id="UP001049176">
    <property type="component" value="Chromosome 8"/>
</dbReference>
<evidence type="ECO:0000313" key="1">
    <source>
        <dbReference type="EMBL" id="KAG7087884.1"/>
    </source>
</evidence>
<protein>
    <recommendedName>
        <fullName evidence="3">F-box domain-containing protein</fullName>
    </recommendedName>
</protein>
<dbReference type="OrthoDB" id="3351939at2759"/>
<dbReference type="SUPFAM" id="SSF81383">
    <property type="entry name" value="F-box domain"/>
    <property type="match status" value="1"/>
</dbReference>
<proteinExistence type="predicted"/>
<dbReference type="RefSeq" id="XP_043004355.1">
    <property type="nucleotide sequence ID" value="XM_043156991.1"/>
</dbReference>
<name>A0A9P7RQI5_9AGAR</name>
<accession>A0A9P7RQI5</accession>
<keyword evidence="2" id="KW-1185">Reference proteome</keyword>
<gene>
    <name evidence="1" type="ORF">E1B28_011931</name>
</gene>
<comment type="caution">
    <text evidence="1">The sequence shown here is derived from an EMBL/GenBank/DDBJ whole genome shotgun (WGS) entry which is preliminary data.</text>
</comment>
<dbReference type="Gene3D" id="1.20.1280.50">
    <property type="match status" value="1"/>
</dbReference>
<evidence type="ECO:0008006" key="3">
    <source>
        <dbReference type="Google" id="ProtNLM"/>
    </source>
</evidence>
<evidence type="ECO:0000313" key="2">
    <source>
        <dbReference type="Proteomes" id="UP001049176"/>
    </source>
</evidence>
<dbReference type="GeneID" id="66081006"/>
<dbReference type="EMBL" id="CM032188">
    <property type="protein sequence ID" value="KAG7087884.1"/>
    <property type="molecule type" value="Genomic_DNA"/>
</dbReference>
<dbReference type="KEGG" id="more:E1B28_011931"/>
<reference evidence="1" key="1">
    <citation type="journal article" date="2021" name="Genome Biol. Evol.">
        <title>The assembled and annotated genome of the fairy-ring fungus Marasmius oreades.</title>
        <authorList>
            <person name="Hiltunen M."/>
            <person name="Ament-Velasquez S.L."/>
            <person name="Johannesson H."/>
        </authorList>
    </citation>
    <scope>NUCLEOTIDE SEQUENCE</scope>
    <source>
        <strain evidence="1">03SP1</strain>
    </source>
</reference>
<organism evidence="1 2">
    <name type="scientific">Marasmius oreades</name>
    <name type="common">fairy-ring Marasmius</name>
    <dbReference type="NCBI Taxonomy" id="181124"/>
    <lineage>
        <taxon>Eukaryota</taxon>
        <taxon>Fungi</taxon>
        <taxon>Dikarya</taxon>
        <taxon>Basidiomycota</taxon>
        <taxon>Agaricomycotina</taxon>
        <taxon>Agaricomycetes</taxon>
        <taxon>Agaricomycetidae</taxon>
        <taxon>Agaricales</taxon>
        <taxon>Marasmiineae</taxon>
        <taxon>Marasmiaceae</taxon>
        <taxon>Marasmius</taxon>
    </lineage>
</organism>
<dbReference type="InterPro" id="IPR036047">
    <property type="entry name" value="F-box-like_dom_sf"/>
</dbReference>